<evidence type="ECO:0000313" key="2">
    <source>
        <dbReference type="EMBL" id="KAF1754560.1"/>
    </source>
</evidence>
<name>A0A6A5GH97_CAERE</name>
<dbReference type="InterPro" id="IPR040161">
    <property type="entry name" value="FB224"/>
</dbReference>
<accession>A0A6A5GH97</accession>
<gene>
    <name evidence="2" type="ORF">GCK72_021123</name>
</gene>
<dbReference type="GeneID" id="9827133"/>
<dbReference type="KEGG" id="crq:GCK72_021123"/>
<sequence>MPFAYDHIDTRHKDHAVMMSFSFNDQEAQSTIWRAMSLINNTEFHYKHIGGSAGVSTVVTYLLDEYLIDDYFISVFCEDVEAFVRHQIKTLSYLSLDILDTDGDQKVLEPIFNRICRCLEKSLESRTEKLKVEHLSLPVLKINQAEAAVNLLDRDILRKVTVILPFKDQVFTADDFIPLIEGQGWQMLDLRIKLHELSFEVFEKMKKLLTSTSNKLNCIIIDFETIDDKCIEFIEEPQRLLDGKTVKLIFECSKNPVEEMTMIPSIMRSIVSSLGSTQIQSLRKVSRGIRHCLDYIKPDPQILAYYLVLKKPSGVSYDELMNEEIWARYKGSLEQEADRIVNNFELKTRHQKRCMDWLLIGMDKKIWKSKEEEESVMSKFFKGIRDVLISRSSPLKVNTLTLMIHRICLVMDILPYLDTESLSGITLRRIEGIDEECTIELDEVSKTEQWSKAKNLPQSPVFQKFQIYIKNCLAADFLGTLGEPYRVVNNCKYIWYFRIENTSEYLHVTLEQIPLQTGGRLHFARVHHGETPFF</sequence>
<dbReference type="Proteomes" id="UP000483820">
    <property type="component" value="Chromosome V"/>
</dbReference>
<evidence type="ECO:0000313" key="3">
    <source>
        <dbReference type="Proteomes" id="UP000483820"/>
    </source>
</evidence>
<dbReference type="GO" id="GO:0045087">
    <property type="term" value="P:innate immune response"/>
    <property type="evidence" value="ECO:0007669"/>
    <property type="project" value="TreeGrafter"/>
</dbReference>
<dbReference type="CTD" id="9827133"/>
<dbReference type="PANTHER" id="PTHR23015">
    <property type="entry name" value="UNCHARACTERIZED C.ELEGANS PROTEIN"/>
    <property type="match status" value="1"/>
</dbReference>
<proteinExistence type="predicted"/>
<dbReference type="RefSeq" id="XP_053582946.1">
    <property type="nucleotide sequence ID" value="XM_053734033.1"/>
</dbReference>
<evidence type="ECO:0000259" key="1">
    <source>
        <dbReference type="Pfam" id="PF01827"/>
    </source>
</evidence>
<organism evidence="2 3">
    <name type="scientific">Caenorhabditis remanei</name>
    <name type="common">Caenorhabditis vulgaris</name>
    <dbReference type="NCBI Taxonomy" id="31234"/>
    <lineage>
        <taxon>Eukaryota</taxon>
        <taxon>Metazoa</taxon>
        <taxon>Ecdysozoa</taxon>
        <taxon>Nematoda</taxon>
        <taxon>Chromadorea</taxon>
        <taxon>Rhabditida</taxon>
        <taxon>Rhabditina</taxon>
        <taxon>Rhabditomorpha</taxon>
        <taxon>Rhabditoidea</taxon>
        <taxon>Rhabditidae</taxon>
        <taxon>Peloderinae</taxon>
        <taxon>Caenorhabditis</taxon>
    </lineage>
</organism>
<reference evidence="2 3" key="1">
    <citation type="submission" date="2019-12" db="EMBL/GenBank/DDBJ databases">
        <title>Chromosome-level assembly of the Caenorhabditis remanei genome.</title>
        <authorList>
            <person name="Teterina A.A."/>
            <person name="Willis J.H."/>
            <person name="Phillips P.C."/>
        </authorList>
    </citation>
    <scope>NUCLEOTIDE SEQUENCE [LARGE SCALE GENOMIC DNA]</scope>
    <source>
        <strain evidence="2 3">PX506</strain>
        <tissue evidence="2">Whole organism</tissue>
    </source>
</reference>
<feature type="domain" description="DUF38" evidence="1">
    <location>
        <begin position="379"/>
        <end position="471"/>
    </location>
</feature>
<dbReference type="PANTHER" id="PTHR23015:SF25">
    <property type="entry name" value="DUF38 DOMAIN-CONTAINING PROTEIN-RELATED"/>
    <property type="match status" value="1"/>
</dbReference>
<protein>
    <recommendedName>
        <fullName evidence="1">DUF38 domain-containing protein</fullName>
    </recommendedName>
</protein>
<dbReference type="Pfam" id="PF01827">
    <property type="entry name" value="FTH"/>
    <property type="match status" value="1"/>
</dbReference>
<dbReference type="EMBL" id="WUAV01000005">
    <property type="protein sequence ID" value="KAF1754560.1"/>
    <property type="molecule type" value="Genomic_DNA"/>
</dbReference>
<dbReference type="AlphaFoldDB" id="A0A6A5GH97"/>
<comment type="caution">
    <text evidence="2">The sequence shown here is derived from an EMBL/GenBank/DDBJ whole genome shotgun (WGS) entry which is preliminary data.</text>
</comment>
<dbReference type="InterPro" id="IPR002900">
    <property type="entry name" value="DUF38/FTH_CAE_spp"/>
</dbReference>